<dbReference type="PANTHER" id="PTHR33437">
    <property type="entry name" value="OS06G0361200 PROTEIN"/>
    <property type="match status" value="1"/>
</dbReference>
<sequence>MPYSFEELATRAHDLEIQIARHGSYLPSDLRDKKDQKKEIKRVGKSGKPKEAMTISTVPTKITFQKPGSNPYPKPKLEFRPNKVQVQRKGLHTLKELKENKYPFSDSQVSGILDQLLKQKIIELSIPTRLEEAGQVDHLKYCRFHEIISHPVERCFVLEILLSDETKKIKSNLKLMKA</sequence>
<feature type="region of interest" description="Disordered" evidence="1">
    <location>
        <begin position="27"/>
        <end position="56"/>
    </location>
</feature>
<accession>A0ABD1RU05</accession>
<name>A0ABD1RU05_9LAMI</name>
<comment type="caution">
    <text evidence="2">The sequence shown here is derived from an EMBL/GenBank/DDBJ whole genome shotgun (WGS) entry which is preliminary data.</text>
</comment>
<evidence type="ECO:0000256" key="1">
    <source>
        <dbReference type="SAM" id="MobiDB-lite"/>
    </source>
</evidence>
<reference evidence="3" key="1">
    <citation type="submission" date="2024-07" db="EMBL/GenBank/DDBJ databases">
        <title>Two chromosome-level genome assemblies of Korean endemic species Abeliophyllum distichum and Forsythia ovata (Oleaceae).</title>
        <authorList>
            <person name="Jang H."/>
        </authorList>
    </citation>
    <scope>NUCLEOTIDE SEQUENCE [LARGE SCALE GENOMIC DNA]</scope>
</reference>
<feature type="compositionally biased region" description="Basic and acidic residues" evidence="1">
    <location>
        <begin position="29"/>
        <end position="42"/>
    </location>
</feature>
<proteinExistence type="predicted"/>
<protein>
    <submittedName>
        <fullName evidence="2">Uncharacterized protein</fullName>
    </submittedName>
</protein>
<organism evidence="2 3">
    <name type="scientific">Abeliophyllum distichum</name>
    <dbReference type="NCBI Taxonomy" id="126358"/>
    <lineage>
        <taxon>Eukaryota</taxon>
        <taxon>Viridiplantae</taxon>
        <taxon>Streptophyta</taxon>
        <taxon>Embryophyta</taxon>
        <taxon>Tracheophyta</taxon>
        <taxon>Spermatophyta</taxon>
        <taxon>Magnoliopsida</taxon>
        <taxon>eudicotyledons</taxon>
        <taxon>Gunneridae</taxon>
        <taxon>Pentapetalae</taxon>
        <taxon>asterids</taxon>
        <taxon>lamiids</taxon>
        <taxon>Lamiales</taxon>
        <taxon>Oleaceae</taxon>
        <taxon>Forsythieae</taxon>
        <taxon>Abeliophyllum</taxon>
    </lineage>
</organism>
<dbReference type="Proteomes" id="UP001604336">
    <property type="component" value="Unassembled WGS sequence"/>
</dbReference>
<dbReference type="EMBL" id="JBFOLK010000008">
    <property type="protein sequence ID" value="KAL2491905.1"/>
    <property type="molecule type" value="Genomic_DNA"/>
</dbReference>
<evidence type="ECO:0000313" key="2">
    <source>
        <dbReference type="EMBL" id="KAL2491905.1"/>
    </source>
</evidence>
<evidence type="ECO:0000313" key="3">
    <source>
        <dbReference type="Proteomes" id="UP001604336"/>
    </source>
</evidence>
<keyword evidence="3" id="KW-1185">Reference proteome</keyword>
<dbReference type="AlphaFoldDB" id="A0ABD1RU05"/>
<gene>
    <name evidence="2" type="ORF">Adt_27533</name>
</gene>
<dbReference type="PANTHER" id="PTHR33437:SF2">
    <property type="entry name" value="OS06G0361200 PROTEIN"/>
    <property type="match status" value="1"/>
</dbReference>